<dbReference type="Proteomes" id="UP000663193">
    <property type="component" value="Chromosome 4"/>
</dbReference>
<evidence type="ECO:0000313" key="3">
    <source>
        <dbReference type="Proteomes" id="UP000663193"/>
    </source>
</evidence>
<accession>A0A7U2I059</accession>
<dbReference type="VEuPathDB" id="FungiDB:JI435_077340"/>
<name>A0A7U2I059_PHANO</name>
<organism evidence="2 3">
    <name type="scientific">Phaeosphaeria nodorum (strain SN15 / ATCC MYA-4574 / FGSC 10173)</name>
    <name type="common">Glume blotch fungus</name>
    <name type="synonym">Parastagonospora nodorum</name>
    <dbReference type="NCBI Taxonomy" id="321614"/>
    <lineage>
        <taxon>Eukaryota</taxon>
        <taxon>Fungi</taxon>
        <taxon>Dikarya</taxon>
        <taxon>Ascomycota</taxon>
        <taxon>Pezizomycotina</taxon>
        <taxon>Dothideomycetes</taxon>
        <taxon>Pleosporomycetidae</taxon>
        <taxon>Pleosporales</taxon>
        <taxon>Pleosporineae</taxon>
        <taxon>Phaeosphaeriaceae</taxon>
        <taxon>Parastagonospora</taxon>
    </lineage>
</organism>
<dbReference type="EMBL" id="CP069026">
    <property type="protein sequence ID" value="QRC94497.1"/>
    <property type="molecule type" value="Genomic_DNA"/>
</dbReference>
<sequence length="219" mass="23842">MDRSHNASKPAAGSSTRASDNKSSDVNRPSEAQNPVNCQVCSVFGVPKNKKCDACGTFFTPLGKDSGKSEDYALGPFGNDSATTNVYEDAKDARGHRKVDSKLDSDPISPESPTSVRDDSGQATQSTSKDGEALLSAKTYQAAEEPERNEPSRSVVSSSQTVSFKSLKQAHTQNREEKLRRWAETSTDPEQDEVLKETGIEPHDFARDDALKAKRKRDS</sequence>
<dbReference type="RefSeq" id="XP_001798065.1">
    <property type="nucleotide sequence ID" value="XM_001798013.1"/>
</dbReference>
<feature type="region of interest" description="Disordered" evidence="1">
    <location>
        <begin position="60"/>
        <end position="219"/>
    </location>
</feature>
<feature type="compositionally biased region" description="Basic and acidic residues" evidence="1">
    <location>
        <begin position="193"/>
        <end position="219"/>
    </location>
</feature>
<keyword evidence="3" id="KW-1185">Reference proteome</keyword>
<feature type="compositionally biased region" description="Low complexity" evidence="1">
    <location>
        <begin position="152"/>
        <end position="166"/>
    </location>
</feature>
<proteinExistence type="predicted"/>
<dbReference type="KEGG" id="pno:SNOG_07734"/>
<evidence type="ECO:0000256" key="1">
    <source>
        <dbReference type="SAM" id="MobiDB-lite"/>
    </source>
</evidence>
<feature type="compositionally biased region" description="Polar residues" evidence="1">
    <location>
        <begin position="111"/>
        <end position="128"/>
    </location>
</feature>
<protein>
    <submittedName>
        <fullName evidence="2">Uncharacterized protein</fullName>
    </submittedName>
</protein>
<dbReference type="AlphaFoldDB" id="A0A7U2I059"/>
<feature type="compositionally biased region" description="Polar residues" evidence="1">
    <location>
        <begin position="26"/>
        <end position="36"/>
    </location>
</feature>
<feature type="compositionally biased region" description="Basic and acidic residues" evidence="1">
    <location>
        <begin position="88"/>
        <end position="105"/>
    </location>
</feature>
<feature type="region of interest" description="Disordered" evidence="1">
    <location>
        <begin position="1"/>
        <end position="36"/>
    </location>
</feature>
<feature type="compositionally biased region" description="Basic and acidic residues" evidence="1">
    <location>
        <begin position="173"/>
        <end position="183"/>
    </location>
</feature>
<gene>
    <name evidence="2" type="ORF">JI435_077340</name>
</gene>
<reference evidence="3" key="1">
    <citation type="journal article" date="2021" name="BMC Genomics">
        <title>Chromosome-level genome assembly and manually-curated proteome of model necrotroph Parastagonospora nodorum Sn15 reveals a genome-wide trove of candidate effector homologs, and redundancy of virulence-related functions within an accessory chromosome.</title>
        <authorList>
            <person name="Bertazzoni S."/>
            <person name="Jones D.A.B."/>
            <person name="Phan H.T."/>
            <person name="Tan K.-C."/>
            <person name="Hane J.K."/>
        </authorList>
    </citation>
    <scope>NUCLEOTIDE SEQUENCE [LARGE SCALE GENOMIC DNA]</scope>
    <source>
        <strain evidence="3">SN15 / ATCC MYA-4574 / FGSC 10173)</strain>
    </source>
</reference>
<evidence type="ECO:0000313" key="2">
    <source>
        <dbReference type="EMBL" id="QRC94497.1"/>
    </source>
</evidence>